<dbReference type="OrthoDB" id="2142683at2759"/>
<dbReference type="FunCoup" id="E0VWN6">
    <property type="interactions" value="2"/>
</dbReference>
<dbReference type="SUPFAM" id="SSF56436">
    <property type="entry name" value="C-type lectin-like"/>
    <property type="match status" value="1"/>
</dbReference>
<evidence type="ECO:0000256" key="2">
    <source>
        <dbReference type="ARBA" id="ARBA00023157"/>
    </source>
</evidence>
<evidence type="ECO:0000313" key="6">
    <source>
        <dbReference type="EMBL" id="EEB17792.1"/>
    </source>
</evidence>
<keyword evidence="2" id="KW-1015">Disulfide bond</keyword>
<feature type="region of interest" description="Disordered" evidence="4">
    <location>
        <begin position="65"/>
        <end position="86"/>
    </location>
</feature>
<proteinExistence type="predicted"/>
<dbReference type="PROSITE" id="PS50041">
    <property type="entry name" value="C_TYPE_LECTIN_2"/>
    <property type="match status" value="1"/>
</dbReference>
<name>E0VWN6_PEDHC</name>
<dbReference type="AlphaFoldDB" id="E0VWN6"/>
<dbReference type="GeneID" id="8235713"/>
<evidence type="ECO:0000256" key="4">
    <source>
        <dbReference type="SAM" id="MobiDB-lite"/>
    </source>
</evidence>
<dbReference type="PANTHER" id="PTHR46490:SF6">
    <property type="entry name" value="ASIALOGLYCOPROTEIN RECEPTOR 1-LIKE-RELATED"/>
    <property type="match status" value="1"/>
</dbReference>
<evidence type="ECO:0000313" key="8">
    <source>
        <dbReference type="Proteomes" id="UP000009046"/>
    </source>
</evidence>
<dbReference type="EnsemblMetazoa" id="PHUM489310-RA">
    <property type="protein sequence ID" value="PHUM489310-PA"/>
    <property type="gene ID" value="PHUM489310"/>
</dbReference>
<dbReference type="Pfam" id="PF00059">
    <property type="entry name" value="Lectin_C"/>
    <property type="match status" value="1"/>
</dbReference>
<keyword evidence="8" id="KW-1185">Reference proteome</keyword>
<feature type="domain" description="C-type lectin" evidence="5">
    <location>
        <begin position="148"/>
        <end position="271"/>
    </location>
</feature>
<dbReference type="InterPro" id="IPR052309">
    <property type="entry name" value="C-type_Lectin_Domain_Fam1"/>
</dbReference>
<dbReference type="RefSeq" id="XP_002430530.1">
    <property type="nucleotide sequence ID" value="XM_002430485.1"/>
</dbReference>
<organism>
    <name type="scientific">Pediculus humanus subsp. corporis</name>
    <name type="common">Body louse</name>
    <dbReference type="NCBI Taxonomy" id="121224"/>
    <lineage>
        <taxon>Eukaryota</taxon>
        <taxon>Metazoa</taxon>
        <taxon>Ecdysozoa</taxon>
        <taxon>Arthropoda</taxon>
        <taxon>Hexapoda</taxon>
        <taxon>Insecta</taxon>
        <taxon>Pterygota</taxon>
        <taxon>Neoptera</taxon>
        <taxon>Paraneoptera</taxon>
        <taxon>Psocodea</taxon>
        <taxon>Troctomorpha</taxon>
        <taxon>Phthiraptera</taxon>
        <taxon>Anoplura</taxon>
        <taxon>Pediculidae</taxon>
        <taxon>Pediculus</taxon>
    </lineage>
</organism>
<dbReference type="InterPro" id="IPR016186">
    <property type="entry name" value="C-type_lectin-like/link_sf"/>
</dbReference>
<evidence type="ECO:0000256" key="1">
    <source>
        <dbReference type="ARBA" id="ARBA00022734"/>
    </source>
</evidence>
<reference evidence="6" key="2">
    <citation type="submission" date="2007-04" db="EMBL/GenBank/DDBJ databases">
        <title>The genome of the human body louse.</title>
        <authorList>
            <consortium name="The Human Body Louse Genome Consortium"/>
            <person name="Kirkness E."/>
            <person name="Walenz B."/>
            <person name="Hass B."/>
            <person name="Bruggner R."/>
            <person name="Strausberg R."/>
        </authorList>
    </citation>
    <scope>NUCLEOTIDE SEQUENCE</scope>
    <source>
        <strain evidence="6">USDA</strain>
    </source>
</reference>
<dbReference type="InterPro" id="IPR001304">
    <property type="entry name" value="C-type_lectin-like"/>
</dbReference>
<dbReference type="VEuPathDB" id="VectorBase:PHUM489310"/>
<protein>
    <submittedName>
        <fullName evidence="6">Lithostathine 1, putative</fullName>
    </submittedName>
</protein>
<dbReference type="OMA" id="ASLCRGM"/>
<dbReference type="CTD" id="8235713"/>
<dbReference type="eggNOG" id="KOG4297">
    <property type="taxonomic scope" value="Eukaryota"/>
</dbReference>
<reference evidence="6" key="1">
    <citation type="submission" date="2007-04" db="EMBL/GenBank/DDBJ databases">
        <title>Annotation of Pediculus humanus corporis strain USDA.</title>
        <authorList>
            <person name="Kirkness E."/>
            <person name="Hannick L."/>
            <person name="Hass B."/>
            <person name="Bruggner R."/>
            <person name="Lawson D."/>
            <person name="Bidwell S."/>
            <person name="Joardar V."/>
            <person name="Caler E."/>
            <person name="Walenz B."/>
            <person name="Inman J."/>
            <person name="Schobel S."/>
            <person name="Galinsky K."/>
            <person name="Amedeo P."/>
            <person name="Strausberg R."/>
        </authorList>
    </citation>
    <scope>NUCLEOTIDE SEQUENCE</scope>
    <source>
        <strain evidence="6">USDA</strain>
    </source>
</reference>
<dbReference type="InterPro" id="IPR016187">
    <property type="entry name" value="CTDL_fold"/>
</dbReference>
<dbReference type="Gene3D" id="3.10.100.10">
    <property type="entry name" value="Mannose-Binding Protein A, subunit A"/>
    <property type="match status" value="1"/>
</dbReference>
<dbReference type="CDD" id="cd00037">
    <property type="entry name" value="CLECT"/>
    <property type="match status" value="1"/>
</dbReference>
<sequence length="295" mass="33926">MLYPYSLLKSLKFFFIFQTKEKWSSPTEEEEEANFEPGYTVLENWTSVAERNEKIMKSSATDRYIINNPSKQPPPPSQPPLQPISINNNDVSETDLFLLGAIEKLAYRLDFLEKRLQRTEQMLYQVIAGSQSQISEKMDPCPEHFNRFGNSCFHVSTKQLNWKSASSTCRNLGSTLVEFETVQDENLVKASLQLDSNSRGKDYWTGGLNPGLLWIWSSSAKPVQNNTTTQSPGIKNIEGNGRCLLMSYQPTIKNYKYKGIECSLRNYFICKHRENTTGRQLERLERALKLKKKIP</sequence>
<dbReference type="Proteomes" id="UP000009046">
    <property type="component" value="Unassembled WGS sequence"/>
</dbReference>
<dbReference type="HOGENOM" id="CLU_944298_0_0_1"/>
<dbReference type="EMBL" id="DS235823">
    <property type="protein sequence ID" value="EEB17792.1"/>
    <property type="molecule type" value="Genomic_DNA"/>
</dbReference>
<evidence type="ECO:0000259" key="5">
    <source>
        <dbReference type="PROSITE" id="PS50041"/>
    </source>
</evidence>
<dbReference type="EMBL" id="AAZO01005924">
    <property type="status" value="NOT_ANNOTATED_CDS"/>
    <property type="molecule type" value="Genomic_DNA"/>
</dbReference>
<reference evidence="7" key="3">
    <citation type="submission" date="2020-05" db="UniProtKB">
        <authorList>
            <consortium name="EnsemblMetazoa"/>
        </authorList>
    </citation>
    <scope>IDENTIFICATION</scope>
    <source>
        <strain evidence="7">USDA</strain>
    </source>
</reference>
<dbReference type="InParanoid" id="E0VWN6"/>
<dbReference type="GO" id="GO:0030246">
    <property type="term" value="F:carbohydrate binding"/>
    <property type="evidence" value="ECO:0007669"/>
    <property type="project" value="UniProtKB-KW"/>
</dbReference>
<dbReference type="PANTHER" id="PTHR46490">
    <property type="entry name" value="C-TYPE LECTIN DOMAIN FAMILY 12 MEMBER A-RELATED"/>
    <property type="match status" value="1"/>
</dbReference>
<evidence type="ECO:0000256" key="3">
    <source>
        <dbReference type="ARBA" id="ARBA00023180"/>
    </source>
</evidence>
<feature type="compositionally biased region" description="Pro residues" evidence="4">
    <location>
        <begin position="71"/>
        <end position="82"/>
    </location>
</feature>
<dbReference type="SMART" id="SM00034">
    <property type="entry name" value="CLECT"/>
    <property type="match status" value="1"/>
</dbReference>
<dbReference type="KEGG" id="phu:Phum_PHUM489310"/>
<keyword evidence="1" id="KW-0430">Lectin</keyword>
<gene>
    <name evidence="7" type="primary">8235713</name>
    <name evidence="6" type="ORF">Phum_PHUM489310</name>
</gene>
<evidence type="ECO:0000313" key="7">
    <source>
        <dbReference type="EnsemblMetazoa" id="PHUM489310-PA"/>
    </source>
</evidence>
<accession>E0VWN6</accession>
<keyword evidence="3" id="KW-0325">Glycoprotein</keyword>